<accession>A0ABV9YNH9</accession>
<sequence>MADATRVRRTGPAIRAALLAVSPEECATFEAELGAALDRAAVQEVLDRWWGTAAIRVNPLDPEEQAQLTRARSGDLFGLWEQDEPGAWSQH</sequence>
<proteinExistence type="predicted"/>
<evidence type="ECO:0000313" key="1">
    <source>
        <dbReference type="EMBL" id="MFC5063486.1"/>
    </source>
</evidence>
<gene>
    <name evidence="1" type="ORF">ACFPBZ_14795</name>
</gene>
<organism evidence="1 2">
    <name type="scientific">Actinomycetospora atypica</name>
    <dbReference type="NCBI Taxonomy" id="1290095"/>
    <lineage>
        <taxon>Bacteria</taxon>
        <taxon>Bacillati</taxon>
        <taxon>Actinomycetota</taxon>
        <taxon>Actinomycetes</taxon>
        <taxon>Pseudonocardiales</taxon>
        <taxon>Pseudonocardiaceae</taxon>
        <taxon>Actinomycetospora</taxon>
    </lineage>
</organism>
<name>A0ABV9YNH9_9PSEU</name>
<protein>
    <submittedName>
        <fullName evidence="1">DUF6247 family protein</fullName>
    </submittedName>
</protein>
<dbReference type="Pfam" id="PF19760">
    <property type="entry name" value="DUF6247"/>
    <property type="match status" value="1"/>
</dbReference>
<dbReference type="RefSeq" id="WP_378036834.1">
    <property type="nucleotide sequence ID" value="NZ_JBHSIV010000014.1"/>
</dbReference>
<dbReference type="InterPro" id="IPR046214">
    <property type="entry name" value="DUF6247"/>
</dbReference>
<reference evidence="2" key="1">
    <citation type="journal article" date="2019" name="Int. J. Syst. Evol. Microbiol.">
        <title>The Global Catalogue of Microorganisms (GCM) 10K type strain sequencing project: providing services to taxonomists for standard genome sequencing and annotation.</title>
        <authorList>
            <consortium name="The Broad Institute Genomics Platform"/>
            <consortium name="The Broad Institute Genome Sequencing Center for Infectious Disease"/>
            <person name="Wu L."/>
            <person name="Ma J."/>
        </authorList>
    </citation>
    <scope>NUCLEOTIDE SEQUENCE [LARGE SCALE GENOMIC DNA]</scope>
    <source>
        <strain evidence="2">CGMCC 4.7093</strain>
    </source>
</reference>
<dbReference type="EMBL" id="JBHSIV010000014">
    <property type="protein sequence ID" value="MFC5063486.1"/>
    <property type="molecule type" value="Genomic_DNA"/>
</dbReference>
<dbReference type="Proteomes" id="UP001595947">
    <property type="component" value="Unassembled WGS sequence"/>
</dbReference>
<keyword evidence="2" id="KW-1185">Reference proteome</keyword>
<comment type="caution">
    <text evidence="1">The sequence shown here is derived from an EMBL/GenBank/DDBJ whole genome shotgun (WGS) entry which is preliminary data.</text>
</comment>
<evidence type="ECO:0000313" key="2">
    <source>
        <dbReference type="Proteomes" id="UP001595947"/>
    </source>
</evidence>